<organism evidence="4">
    <name type="scientific">uncultured Rubrobacteraceae bacterium</name>
    <dbReference type="NCBI Taxonomy" id="349277"/>
    <lineage>
        <taxon>Bacteria</taxon>
        <taxon>Bacillati</taxon>
        <taxon>Actinomycetota</taxon>
        <taxon>Rubrobacteria</taxon>
        <taxon>Rubrobacterales</taxon>
        <taxon>Rubrobacteraceae</taxon>
        <taxon>environmental samples</taxon>
    </lineage>
</organism>
<dbReference type="PROSITE" id="PS50977">
    <property type="entry name" value="HTH_TETR_2"/>
    <property type="match status" value="1"/>
</dbReference>
<dbReference type="GO" id="GO:0000976">
    <property type="term" value="F:transcription cis-regulatory region binding"/>
    <property type="evidence" value="ECO:0007669"/>
    <property type="project" value="TreeGrafter"/>
</dbReference>
<keyword evidence="1 2" id="KW-0238">DNA-binding</keyword>
<dbReference type="PANTHER" id="PTHR30055:SF209">
    <property type="entry name" value="POSSIBLE TRANSCRIPTIONAL REGULATORY PROTEIN (PROBABLY TETR-FAMILY)"/>
    <property type="match status" value="1"/>
</dbReference>
<dbReference type="InterPro" id="IPR050109">
    <property type="entry name" value="HTH-type_TetR-like_transc_reg"/>
</dbReference>
<dbReference type="Gene3D" id="1.10.357.10">
    <property type="entry name" value="Tetracycline Repressor, domain 2"/>
    <property type="match status" value="1"/>
</dbReference>
<dbReference type="EMBL" id="CADCUW010000413">
    <property type="protein sequence ID" value="CAA9434442.1"/>
    <property type="molecule type" value="Genomic_DNA"/>
</dbReference>
<dbReference type="AlphaFoldDB" id="A0A6J4Q9R3"/>
<name>A0A6J4Q9R3_9ACTN</name>
<dbReference type="InterPro" id="IPR001647">
    <property type="entry name" value="HTH_TetR"/>
</dbReference>
<dbReference type="InterPro" id="IPR036271">
    <property type="entry name" value="Tet_transcr_reg_TetR-rel_C_sf"/>
</dbReference>
<evidence type="ECO:0000313" key="4">
    <source>
        <dbReference type="EMBL" id="CAA9434442.1"/>
    </source>
</evidence>
<dbReference type="GO" id="GO:0003700">
    <property type="term" value="F:DNA-binding transcription factor activity"/>
    <property type="evidence" value="ECO:0007669"/>
    <property type="project" value="TreeGrafter"/>
</dbReference>
<accession>A0A6J4Q9R3</accession>
<dbReference type="SUPFAM" id="SSF46689">
    <property type="entry name" value="Homeodomain-like"/>
    <property type="match status" value="1"/>
</dbReference>
<feature type="DNA-binding region" description="H-T-H motif" evidence="2">
    <location>
        <begin position="33"/>
        <end position="52"/>
    </location>
</feature>
<evidence type="ECO:0000256" key="2">
    <source>
        <dbReference type="PROSITE-ProRule" id="PRU00335"/>
    </source>
</evidence>
<gene>
    <name evidence="4" type="ORF">AVDCRST_MAG01-01-3145</name>
</gene>
<evidence type="ECO:0000256" key="1">
    <source>
        <dbReference type="ARBA" id="ARBA00023125"/>
    </source>
</evidence>
<dbReference type="InterPro" id="IPR009057">
    <property type="entry name" value="Homeodomain-like_sf"/>
</dbReference>
<evidence type="ECO:0000259" key="3">
    <source>
        <dbReference type="PROSITE" id="PS50977"/>
    </source>
</evidence>
<proteinExistence type="predicted"/>
<dbReference type="PRINTS" id="PR00455">
    <property type="entry name" value="HTHTETR"/>
</dbReference>
<feature type="domain" description="HTH tetR-type" evidence="3">
    <location>
        <begin position="10"/>
        <end position="70"/>
    </location>
</feature>
<protein>
    <recommendedName>
        <fullName evidence="3">HTH tetR-type domain-containing protein</fullName>
    </recommendedName>
</protein>
<sequence length="203" mass="23231">MLYGMSSKGPKTRDRILEATWQLMVERGGRDVRMGDVAKGAGVSRQAVYDHFGSRAELMVATVRYGDNVLGLGERLRPYRAAVSGVDRMEAYVEFWGRYIPEVYGIARALLAERESDEAVAAAWDDRMRVVYDACRDIIERLRHDGTLVPGWSTDEAADLLWTMLSIRNWESLTRERGWSVDHYVDRMRDLTKRVFVRAPEAP</sequence>
<dbReference type="PANTHER" id="PTHR30055">
    <property type="entry name" value="HTH-TYPE TRANSCRIPTIONAL REGULATOR RUTR"/>
    <property type="match status" value="1"/>
</dbReference>
<reference evidence="4" key="1">
    <citation type="submission" date="2020-02" db="EMBL/GenBank/DDBJ databases">
        <authorList>
            <person name="Meier V. D."/>
        </authorList>
    </citation>
    <scope>NUCLEOTIDE SEQUENCE</scope>
    <source>
        <strain evidence="4">AVDCRST_MAG01</strain>
    </source>
</reference>
<dbReference type="SUPFAM" id="SSF48498">
    <property type="entry name" value="Tetracyclin repressor-like, C-terminal domain"/>
    <property type="match status" value="1"/>
</dbReference>
<dbReference type="Pfam" id="PF00440">
    <property type="entry name" value="TetR_N"/>
    <property type="match status" value="1"/>
</dbReference>